<evidence type="ECO:0000313" key="2">
    <source>
        <dbReference type="EMBL" id="OZC03611.1"/>
    </source>
</evidence>
<dbReference type="InParanoid" id="A0A259U0V2"/>
<evidence type="ECO:0000256" key="1">
    <source>
        <dbReference type="ARBA" id="ARBA00010751"/>
    </source>
</evidence>
<dbReference type="Pfam" id="PF01906">
    <property type="entry name" value="YbjQ_1"/>
    <property type="match status" value="1"/>
</dbReference>
<dbReference type="InterPro" id="IPR035439">
    <property type="entry name" value="UPF0145_dom_sf"/>
</dbReference>
<protein>
    <recommendedName>
        <fullName evidence="4">YdgH/BhsA/McbA-like domain-containing protein</fullName>
    </recommendedName>
</protein>
<comment type="caution">
    <text evidence="2">The sequence shown here is derived from an EMBL/GenBank/DDBJ whole genome shotgun (WGS) entry which is preliminary data.</text>
</comment>
<evidence type="ECO:0000313" key="3">
    <source>
        <dbReference type="Proteomes" id="UP000216446"/>
    </source>
</evidence>
<comment type="similarity">
    <text evidence="1">Belongs to the UPF0145 family.</text>
</comment>
<name>A0A259U0V2_9BACT</name>
<dbReference type="EMBL" id="MQWB01000001">
    <property type="protein sequence ID" value="OZC03611.1"/>
    <property type="molecule type" value="Genomic_DNA"/>
</dbReference>
<sequence length="111" mass="11509">MPRFYAPVFLAALVFAGCSGPSVEVTPLAPETSELGGAIPVTTGDIDAPHEEIAILTVGSFDTTRELIAALRNAAREAGADAVVRVSFEAYGGGESGNLRRVATGTAVRYR</sequence>
<gene>
    <name evidence="2" type="ORF">BSZ36_11825</name>
</gene>
<dbReference type="RefSeq" id="WP_094549165.1">
    <property type="nucleotide sequence ID" value="NZ_MQWB01000001.1"/>
</dbReference>
<accession>A0A259U0V2</accession>
<organism evidence="2 3">
    <name type="scientific">Rubricoccus marinus</name>
    <dbReference type="NCBI Taxonomy" id="716817"/>
    <lineage>
        <taxon>Bacteria</taxon>
        <taxon>Pseudomonadati</taxon>
        <taxon>Rhodothermota</taxon>
        <taxon>Rhodothermia</taxon>
        <taxon>Rhodothermales</taxon>
        <taxon>Rubricoccaceae</taxon>
        <taxon>Rubricoccus</taxon>
    </lineage>
</organism>
<dbReference type="SUPFAM" id="SSF117782">
    <property type="entry name" value="YbjQ-like"/>
    <property type="match status" value="1"/>
</dbReference>
<evidence type="ECO:0008006" key="4">
    <source>
        <dbReference type="Google" id="ProtNLM"/>
    </source>
</evidence>
<dbReference type="Proteomes" id="UP000216446">
    <property type="component" value="Unassembled WGS sequence"/>
</dbReference>
<dbReference type="AlphaFoldDB" id="A0A259U0V2"/>
<dbReference type="Gene3D" id="3.30.110.70">
    <property type="entry name" value="Hypothetical protein apc22750. Chain B"/>
    <property type="match status" value="1"/>
</dbReference>
<dbReference type="InterPro" id="IPR002765">
    <property type="entry name" value="UPF0145_YbjQ-like"/>
</dbReference>
<keyword evidence="3" id="KW-1185">Reference proteome</keyword>
<dbReference type="PROSITE" id="PS51257">
    <property type="entry name" value="PROKAR_LIPOPROTEIN"/>
    <property type="match status" value="1"/>
</dbReference>
<proteinExistence type="inferred from homology"/>
<reference evidence="2 3" key="1">
    <citation type="submission" date="2016-11" db="EMBL/GenBank/DDBJ databases">
        <title>Study of marine rhodopsin-containing bacteria.</title>
        <authorList>
            <person name="Yoshizawa S."/>
            <person name="Kumagai Y."/>
            <person name="Kogure K."/>
        </authorList>
    </citation>
    <scope>NUCLEOTIDE SEQUENCE [LARGE SCALE GENOMIC DNA]</scope>
    <source>
        <strain evidence="2 3">SG-29</strain>
    </source>
</reference>